<evidence type="ECO:0000313" key="2">
    <source>
        <dbReference type="EMBL" id="CAA9468424.1"/>
    </source>
</evidence>
<proteinExistence type="predicted"/>
<feature type="compositionally biased region" description="Basic and acidic residues" evidence="1">
    <location>
        <begin position="152"/>
        <end position="168"/>
    </location>
</feature>
<dbReference type="EMBL" id="CADCVJ010000068">
    <property type="protein sequence ID" value="CAA9468424.1"/>
    <property type="molecule type" value="Genomic_DNA"/>
</dbReference>
<dbReference type="GO" id="GO:0047631">
    <property type="term" value="F:ADP-ribose diphosphatase activity"/>
    <property type="evidence" value="ECO:0007669"/>
    <property type="project" value="UniProtKB-EC"/>
</dbReference>
<feature type="compositionally biased region" description="Low complexity" evidence="1">
    <location>
        <begin position="101"/>
        <end position="111"/>
    </location>
</feature>
<feature type="region of interest" description="Disordered" evidence="1">
    <location>
        <begin position="1"/>
        <end position="177"/>
    </location>
</feature>
<name>A0A6J4RGR8_9ACTN</name>
<dbReference type="AlphaFoldDB" id="A0A6J4RGR8"/>
<feature type="non-terminal residue" evidence="2">
    <location>
        <position position="177"/>
    </location>
</feature>
<accession>A0A6J4RGR8</accession>
<keyword evidence="2" id="KW-0378">Hydrolase</keyword>
<dbReference type="EC" id="3.6.1.13" evidence="2"/>
<gene>
    <name evidence="2" type="ORF">AVDCRST_MAG38-1047</name>
</gene>
<protein>
    <submittedName>
        <fullName evidence="2">ADP-ribose pyrophosphatase</fullName>
        <ecNumber evidence="2">3.6.1.13</ecNumber>
    </submittedName>
</protein>
<feature type="compositionally biased region" description="Basic residues" evidence="1">
    <location>
        <begin position="41"/>
        <end position="56"/>
    </location>
</feature>
<reference evidence="2" key="1">
    <citation type="submission" date="2020-02" db="EMBL/GenBank/DDBJ databases">
        <authorList>
            <person name="Meier V. D."/>
        </authorList>
    </citation>
    <scope>NUCLEOTIDE SEQUENCE</scope>
    <source>
        <strain evidence="2">AVDCRST_MAG38</strain>
    </source>
</reference>
<feature type="non-terminal residue" evidence="2">
    <location>
        <position position="1"/>
    </location>
</feature>
<organism evidence="2">
    <name type="scientific">uncultured Solirubrobacteraceae bacterium</name>
    <dbReference type="NCBI Taxonomy" id="1162706"/>
    <lineage>
        <taxon>Bacteria</taxon>
        <taxon>Bacillati</taxon>
        <taxon>Actinomycetota</taxon>
        <taxon>Thermoleophilia</taxon>
        <taxon>Solirubrobacterales</taxon>
        <taxon>Solirubrobacteraceae</taxon>
        <taxon>environmental samples</taxon>
    </lineage>
</organism>
<sequence>ELPLRADRFRHRLRGTPRQDLRAHLPPRGRGGGRARDRRTPRCGRSGRLRRARRLAGRAAPGGRRASGHARDPGRQVRRRGRGAPPHRPARARRGDRQGRRALGAAADLPPVAGLHRRAGPPVPGHPALRRAGRARRERAHRHRPPSTGCPRRADRPHDRRQDADRPVRAAPPARRL</sequence>
<feature type="compositionally biased region" description="Basic residues" evidence="1">
    <location>
        <begin position="128"/>
        <end position="145"/>
    </location>
</feature>
<evidence type="ECO:0000256" key="1">
    <source>
        <dbReference type="SAM" id="MobiDB-lite"/>
    </source>
</evidence>